<dbReference type="EMBL" id="PFSI01000022">
    <property type="protein sequence ID" value="PJC24693.1"/>
    <property type="molecule type" value="Genomic_DNA"/>
</dbReference>
<comment type="caution">
    <text evidence="1">The sequence shown here is derived from an EMBL/GenBank/DDBJ whole genome shotgun (WGS) entry which is preliminary data.</text>
</comment>
<reference evidence="2" key="1">
    <citation type="submission" date="2017-09" db="EMBL/GenBank/DDBJ databases">
        <title>Depth-based differentiation of microbial function through sediment-hosted aquifers and enrichment of novel symbionts in the deep terrestrial subsurface.</title>
        <authorList>
            <person name="Probst A.J."/>
            <person name="Ladd B."/>
            <person name="Jarett J.K."/>
            <person name="Geller-Mcgrath D.E."/>
            <person name="Sieber C.M.K."/>
            <person name="Emerson J.B."/>
            <person name="Anantharaman K."/>
            <person name="Thomas B.C."/>
            <person name="Malmstrom R."/>
            <person name="Stieglmeier M."/>
            <person name="Klingl A."/>
            <person name="Woyke T."/>
            <person name="Ryan C.M."/>
            <person name="Banfield J.F."/>
        </authorList>
    </citation>
    <scope>NUCLEOTIDE SEQUENCE [LARGE SCALE GENOMIC DNA]</scope>
</reference>
<gene>
    <name evidence="1" type="ORF">CO057_01360</name>
</gene>
<dbReference type="Proteomes" id="UP000230251">
    <property type="component" value="Unassembled WGS sequence"/>
</dbReference>
<evidence type="ECO:0000313" key="1">
    <source>
        <dbReference type="EMBL" id="PJC24693.1"/>
    </source>
</evidence>
<name>A0A2M8EPM1_9BACT</name>
<organism evidence="1 2">
    <name type="scientific">Candidatus Uhrbacteria bacterium CG_4_9_14_0_2_um_filter_41_50</name>
    <dbReference type="NCBI Taxonomy" id="1975031"/>
    <lineage>
        <taxon>Bacteria</taxon>
        <taxon>Candidatus Uhriibacteriota</taxon>
    </lineage>
</organism>
<accession>A0A2M8EPM1</accession>
<sequence>MYIESGQKVANEELAGRDSLPFSILSKSYRNMEDRPRLLVIEEMLKAADDIPTDQLTFSEIEKRLSKVKMSAEKRSLIPEIIEELRTAASQGATELRPERPFRNIFCRSTRNNGNR</sequence>
<dbReference type="AlphaFoldDB" id="A0A2M8EPM1"/>
<proteinExistence type="predicted"/>
<protein>
    <submittedName>
        <fullName evidence="1">Uncharacterized protein</fullName>
    </submittedName>
</protein>
<evidence type="ECO:0000313" key="2">
    <source>
        <dbReference type="Proteomes" id="UP000230251"/>
    </source>
</evidence>